<dbReference type="Proteomes" id="UP000182259">
    <property type="component" value="Chromosome VII"/>
</dbReference>
<accession>A0A1L0C640</accession>
<dbReference type="Pfam" id="PF18596">
    <property type="entry name" value="Sld7_C"/>
    <property type="match status" value="1"/>
</dbReference>
<protein>
    <submittedName>
        <fullName evidence="2">CIC11C00000003421</fullName>
    </submittedName>
</protein>
<organism evidence="2 3">
    <name type="scientific">Sungouiella intermedia</name>
    <dbReference type="NCBI Taxonomy" id="45354"/>
    <lineage>
        <taxon>Eukaryota</taxon>
        <taxon>Fungi</taxon>
        <taxon>Dikarya</taxon>
        <taxon>Ascomycota</taxon>
        <taxon>Saccharomycotina</taxon>
        <taxon>Pichiomycetes</taxon>
        <taxon>Metschnikowiaceae</taxon>
        <taxon>Sungouiella</taxon>
    </lineage>
</organism>
<evidence type="ECO:0000313" key="2">
    <source>
        <dbReference type="EMBL" id="SGZ58979.1"/>
    </source>
</evidence>
<name>A0A1L0C640_9ASCO</name>
<dbReference type="EMBL" id="LT635770">
    <property type="protein sequence ID" value="SGZ58979.1"/>
    <property type="molecule type" value="Genomic_DNA"/>
</dbReference>
<sequence>MVLKTSLSTPNSSYNDIEIWTETEGLPRLLQYVTHIDHQKVPIFLVSHGPFRVYSQNSMTEQYFGQNIACYQNYTGILAKSTNEDVYAVFFGDQNLAIWSYFVDFSILDLFQLLAEKDVNCYYTGVPTVMSRSNTAIFDRVLENKVGNTKKPTAPRQMPPLMLSTTHQISQAVNKMVLSALRLRGLTTSGNSNEMVAVREIYHMTRKAAMFSLRKYHYNFNGSKREDANIQMEDIQDVVERLLEVFLDVESTSTLGK</sequence>
<evidence type="ECO:0000259" key="1">
    <source>
        <dbReference type="Pfam" id="PF18596"/>
    </source>
</evidence>
<dbReference type="InterPro" id="IPR041260">
    <property type="entry name" value="Sld7_C"/>
</dbReference>
<proteinExistence type="predicted"/>
<feature type="domain" description="Sld7 C-terminal" evidence="1">
    <location>
        <begin position="167"/>
        <end position="247"/>
    </location>
</feature>
<evidence type="ECO:0000313" key="3">
    <source>
        <dbReference type="Proteomes" id="UP000182259"/>
    </source>
</evidence>
<dbReference type="AlphaFoldDB" id="A0A1L0C640"/>
<gene>
    <name evidence="2" type="ORF">SAMEA4029009_CIC11G00000003421</name>
</gene>
<reference evidence="2 3" key="1">
    <citation type="submission" date="2016-10" db="EMBL/GenBank/DDBJ databases">
        <authorList>
            <person name="de Groot N.N."/>
        </authorList>
    </citation>
    <scope>NUCLEOTIDE SEQUENCE [LARGE SCALE GENOMIC DNA]</scope>
    <source>
        <strain evidence="2 3">PYCC 4715</strain>
    </source>
</reference>